<evidence type="ECO:0000256" key="7">
    <source>
        <dbReference type="ARBA" id="ARBA00022777"/>
    </source>
</evidence>
<evidence type="ECO:0000256" key="9">
    <source>
        <dbReference type="ARBA" id="ARBA00022989"/>
    </source>
</evidence>
<dbReference type="GO" id="GO:0000155">
    <property type="term" value="F:phosphorelay sensor kinase activity"/>
    <property type="evidence" value="ECO:0007669"/>
    <property type="project" value="InterPro"/>
</dbReference>
<keyword evidence="11 12" id="KW-0472">Membrane</keyword>
<dbReference type="SUPFAM" id="SSF158472">
    <property type="entry name" value="HAMP domain-like"/>
    <property type="match status" value="1"/>
</dbReference>
<dbReference type="GO" id="GO:0005886">
    <property type="term" value="C:plasma membrane"/>
    <property type="evidence" value="ECO:0007669"/>
    <property type="project" value="UniProtKB-SubCell"/>
</dbReference>
<keyword evidence="9 12" id="KW-1133">Transmembrane helix</keyword>
<protein>
    <recommendedName>
        <fullName evidence="13">HAMP domain-containing protein</fullName>
    </recommendedName>
</protein>
<keyword evidence="2" id="KW-1003">Cell membrane</keyword>
<organism evidence="14 15">
    <name type="scientific">Terribacillus saccharophilus</name>
    <dbReference type="NCBI Taxonomy" id="361277"/>
    <lineage>
        <taxon>Bacteria</taxon>
        <taxon>Bacillati</taxon>
        <taxon>Bacillota</taxon>
        <taxon>Bacilli</taxon>
        <taxon>Bacillales</taxon>
        <taxon>Bacillaceae</taxon>
        <taxon>Terribacillus</taxon>
    </lineage>
</organism>
<evidence type="ECO:0000256" key="10">
    <source>
        <dbReference type="ARBA" id="ARBA00023012"/>
    </source>
</evidence>
<dbReference type="PROSITE" id="PS50885">
    <property type="entry name" value="HAMP"/>
    <property type="match status" value="1"/>
</dbReference>
<evidence type="ECO:0000256" key="1">
    <source>
        <dbReference type="ARBA" id="ARBA00004651"/>
    </source>
</evidence>
<keyword evidence="7" id="KW-0418">Kinase</keyword>
<sequence length="587" mass="66797">MEGRAFMSIRTRLFIMLLLFIILPYFLFVIFIYENSKSSIEERDLARSREELNESRADLEQYAEEMVRLPYSLFNMPEVQQVLKNGMLAETTEHVRAFENSVETYAATRPDIRQLRFYFQQDQQSLTVYQSNVSAPKPAPDYLEHLPFGEMNKLKESYMLETPHELVNEDKVAIVPESDNTVVLPIHHRITDVLSGKFLGFLTTDIEVSSFSRLLEAVTREAGTQVLLVNGNEEIVYSKDLKQIGNIMDESQLSEEGENIVLREELGEPLGDWQLIKVTSKDELFRDARETAWTNIVLGIGVVLLGTVLVLVVSRVFTKPIITLSEQVRSIEGGQMNVQLKTERKDEIGHLAAHMQEMLNRIDSHIAREYKLELEARESQLRMLKSQVNPHFLFNALQSIGAVALRSGDREVYKLLVSLSKMMRYALQADQLVPVREELGYIDSYIMLQKERFGADLPITIKVEKSIQEYRIPSMLLQPLVENYFKHSYETMRDKSSFILNGMERDGLLVFSATSYGATVSAEEIRLLREGAAGGTGLQNIAERLHLHHGDKAAFQLDNLEGKGFGVTICIPVEEQGGQKHEGVTRG</sequence>
<accession>A0A268AG90</accession>
<name>A0A268AG90_9BACI</name>
<dbReference type="InterPro" id="IPR036890">
    <property type="entry name" value="HATPase_C_sf"/>
</dbReference>
<gene>
    <name evidence="14" type="ORF">CHH64_00510</name>
</gene>
<evidence type="ECO:0000313" key="15">
    <source>
        <dbReference type="Proteomes" id="UP000216013"/>
    </source>
</evidence>
<evidence type="ECO:0000256" key="11">
    <source>
        <dbReference type="ARBA" id="ARBA00023136"/>
    </source>
</evidence>
<dbReference type="InterPro" id="IPR010559">
    <property type="entry name" value="Sig_transdc_His_kin_internal"/>
</dbReference>
<evidence type="ECO:0000256" key="12">
    <source>
        <dbReference type="SAM" id="Phobius"/>
    </source>
</evidence>
<dbReference type="InterPro" id="IPR003660">
    <property type="entry name" value="HAMP_dom"/>
</dbReference>
<keyword evidence="6" id="KW-0547">Nucleotide-binding</keyword>
<feature type="transmembrane region" description="Helical" evidence="12">
    <location>
        <begin position="292"/>
        <end position="313"/>
    </location>
</feature>
<feature type="domain" description="HAMP" evidence="13">
    <location>
        <begin position="315"/>
        <end position="367"/>
    </location>
</feature>
<dbReference type="CDD" id="cd06225">
    <property type="entry name" value="HAMP"/>
    <property type="match status" value="1"/>
</dbReference>
<evidence type="ECO:0000256" key="6">
    <source>
        <dbReference type="ARBA" id="ARBA00022741"/>
    </source>
</evidence>
<dbReference type="EMBL" id="NPBV01000001">
    <property type="protein sequence ID" value="PAD23131.1"/>
    <property type="molecule type" value="Genomic_DNA"/>
</dbReference>
<keyword evidence="10" id="KW-0902">Two-component regulatory system</keyword>
<evidence type="ECO:0000313" key="14">
    <source>
        <dbReference type="EMBL" id="PAD23131.1"/>
    </source>
</evidence>
<proteinExistence type="predicted"/>
<dbReference type="SUPFAM" id="SSF55874">
    <property type="entry name" value="ATPase domain of HSP90 chaperone/DNA topoisomerase II/histidine kinase"/>
    <property type="match status" value="1"/>
</dbReference>
<dbReference type="Pfam" id="PF00672">
    <property type="entry name" value="HAMP"/>
    <property type="match status" value="1"/>
</dbReference>
<comment type="subcellular location">
    <subcellularLocation>
        <location evidence="1">Cell membrane</location>
        <topology evidence="1">Multi-pass membrane protein</topology>
    </subcellularLocation>
</comment>
<feature type="transmembrane region" description="Helical" evidence="12">
    <location>
        <begin position="12"/>
        <end position="33"/>
    </location>
</feature>
<dbReference type="Pfam" id="PF06580">
    <property type="entry name" value="His_kinase"/>
    <property type="match status" value="1"/>
</dbReference>
<evidence type="ECO:0000256" key="5">
    <source>
        <dbReference type="ARBA" id="ARBA00022692"/>
    </source>
</evidence>
<dbReference type="InterPro" id="IPR050640">
    <property type="entry name" value="Bact_2-comp_sensor_kinase"/>
</dbReference>
<evidence type="ECO:0000256" key="8">
    <source>
        <dbReference type="ARBA" id="ARBA00022840"/>
    </source>
</evidence>
<keyword evidence="5 12" id="KW-0812">Transmembrane</keyword>
<dbReference type="SMART" id="SM00304">
    <property type="entry name" value="HAMP"/>
    <property type="match status" value="1"/>
</dbReference>
<evidence type="ECO:0000259" key="13">
    <source>
        <dbReference type="PROSITE" id="PS50885"/>
    </source>
</evidence>
<evidence type="ECO:0000256" key="4">
    <source>
        <dbReference type="ARBA" id="ARBA00022679"/>
    </source>
</evidence>
<dbReference type="PANTHER" id="PTHR34220:SF11">
    <property type="entry name" value="SENSOR PROTEIN KINASE HPTS"/>
    <property type="match status" value="1"/>
</dbReference>
<comment type="caution">
    <text evidence="14">The sequence shown here is derived from an EMBL/GenBank/DDBJ whole genome shotgun (WGS) entry which is preliminary data.</text>
</comment>
<reference evidence="14 15" key="1">
    <citation type="submission" date="2017-07" db="EMBL/GenBank/DDBJ databases">
        <title>Isolation and whole genome analysis of endospore-forming bacteria from heroin.</title>
        <authorList>
            <person name="Kalinowski J."/>
            <person name="Ahrens B."/>
            <person name="Al-Dilaimi A."/>
            <person name="Winkler A."/>
            <person name="Wibberg D."/>
            <person name="Schleenbecker U."/>
            <person name="Ruckert C."/>
            <person name="Wolfel R."/>
            <person name="Grass G."/>
        </authorList>
    </citation>
    <scope>NUCLEOTIDE SEQUENCE [LARGE SCALE GENOMIC DNA]</scope>
    <source>
        <strain evidence="14 15">7528</strain>
    </source>
</reference>
<dbReference type="Proteomes" id="UP000216013">
    <property type="component" value="Unassembled WGS sequence"/>
</dbReference>
<dbReference type="PANTHER" id="PTHR34220">
    <property type="entry name" value="SENSOR HISTIDINE KINASE YPDA"/>
    <property type="match status" value="1"/>
</dbReference>
<keyword evidence="8" id="KW-0067">ATP-binding</keyword>
<evidence type="ECO:0000256" key="3">
    <source>
        <dbReference type="ARBA" id="ARBA00022553"/>
    </source>
</evidence>
<dbReference type="Gene3D" id="6.10.340.10">
    <property type="match status" value="1"/>
</dbReference>
<dbReference type="GO" id="GO:0005524">
    <property type="term" value="F:ATP binding"/>
    <property type="evidence" value="ECO:0007669"/>
    <property type="project" value="UniProtKB-KW"/>
</dbReference>
<evidence type="ECO:0000256" key="2">
    <source>
        <dbReference type="ARBA" id="ARBA00022475"/>
    </source>
</evidence>
<dbReference type="AlphaFoldDB" id="A0A268AG90"/>
<dbReference type="Gene3D" id="3.30.565.10">
    <property type="entry name" value="Histidine kinase-like ATPase, C-terminal domain"/>
    <property type="match status" value="1"/>
</dbReference>
<keyword evidence="4" id="KW-0808">Transferase</keyword>
<keyword evidence="3" id="KW-0597">Phosphoprotein</keyword>